<evidence type="ECO:0000256" key="1">
    <source>
        <dbReference type="SAM" id="Phobius"/>
    </source>
</evidence>
<dbReference type="EMBL" id="QLLN01000009">
    <property type="protein sequence ID" value="RAJ07043.1"/>
    <property type="molecule type" value="Genomic_DNA"/>
</dbReference>
<dbReference type="RefSeq" id="WP_111625282.1">
    <property type="nucleotide sequence ID" value="NZ_QLLN01000009.1"/>
</dbReference>
<feature type="transmembrane region" description="Helical" evidence="1">
    <location>
        <begin position="115"/>
        <end position="135"/>
    </location>
</feature>
<evidence type="ECO:0000313" key="3">
    <source>
        <dbReference type="Proteomes" id="UP000249696"/>
    </source>
</evidence>
<keyword evidence="3" id="KW-1185">Reference proteome</keyword>
<dbReference type="AlphaFoldDB" id="A0A327QUF6"/>
<keyword evidence="1" id="KW-1133">Transmembrane helix</keyword>
<feature type="transmembrane region" description="Helical" evidence="1">
    <location>
        <begin position="82"/>
        <end position="100"/>
    </location>
</feature>
<reference evidence="2 3" key="1">
    <citation type="submission" date="2018-06" db="EMBL/GenBank/DDBJ databases">
        <title>Genomic Encyclopedia of Archaeal and Bacterial Type Strains, Phase II (KMG-II): from individual species to whole genera.</title>
        <authorList>
            <person name="Goeker M."/>
        </authorList>
    </citation>
    <scope>NUCLEOTIDE SEQUENCE [LARGE SCALE GENOMIC DNA]</scope>
    <source>
        <strain evidence="2 3">DSM 23522</strain>
    </source>
</reference>
<evidence type="ECO:0000313" key="2">
    <source>
        <dbReference type="EMBL" id="RAJ07043.1"/>
    </source>
</evidence>
<keyword evidence="1" id="KW-0812">Transmembrane</keyword>
<gene>
    <name evidence="2" type="ORF">LV92_03945</name>
</gene>
<feature type="transmembrane region" description="Helical" evidence="1">
    <location>
        <begin position="183"/>
        <end position="199"/>
    </location>
</feature>
<dbReference type="OrthoDB" id="1151358at2"/>
<dbReference type="Proteomes" id="UP000249696">
    <property type="component" value="Unassembled WGS sequence"/>
</dbReference>
<keyword evidence="1" id="KW-0472">Membrane</keyword>
<accession>A0A327QUF6</accession>
<feature type="transmembrane region" description="Helical" evidence="1">
    <location>
        <begin position="155"/>
        <end position="177"/>
    </location>
</feature>
<comment type="caution">
    <text evidence="2">The sequence shown here is derived from an EMBL/GenBank/DDBJ whole genome shotgun (WGS) entry which is preliminary data.</text>
</comment>
<organism evidence="2 3">
    <name type="scientific">Arenibacter echinorum</name>
    <dbReference type="NCBI Taxonomy" id="440515"/>
    <lineage>
        <taxon>Bacteria</taxon>
        <taxon>Pseudomonadati</taxon>
        <taxon>Bacteroidota</taxon>
        <taxon>Flavobacteriia</taxon>
        <taxon>Flavobacteriales</taxon>
        <taxon>Flavobacteriaceae</taxon>
        <taxon>Arenibacter</taxon>
    </lineage>
</organism>
<protein>
    <submittedName>
        <fullName evidence="2">Uncharacterized protein</fullName>
    </submittedName>
</protein>
<proteinExistence type="predicted"/>
<sequence>MRGIFISFCFEKKIGPFGPPVIFGLTSLHLNGKAYTFKNKCAVNTSFISYGIAKHHCTFECHMIDSKAKAPTPKAYLNTLKFIHAALLIGVLLFTTFIYATGEGFLIDFTKDNNVFVYLVPTIAMLSYFISNYVFGKQLKDLTKLNSLKSKLMLYLQACVVRYAFIEGAAILSTIAYRLNNHIFYLVISLLLILYLFKLRPTKNKVINDLELKLKDQHFFQKENEEIK</sequence>
<name>A0A327QUF6_9FLAO</name>